<dbReference type="OrthoDB" id="9809962at2"/>
<gene>
    <name evidence="3" type="ORF">AKL17_1055</name>
</gene>
<dbReference type="PANTHER" id="PTHR43316">
    <property type="entry name" value="HYDROLASE, HALOACID DELAHOGENASE-RELATED"/>
    <property type="match status" value="1"/>
</dbReference>
<dbReference type="InterPro" id="IPR006439">
    <property type="entry name" value="HAD-SF_hydro_IA"/>
</dbReference>
<dbReference type="EMBL" id="CP012661">
    <property type="protein sequence ID" value="AMY68314.1"/>
    <property type="molecule type" value="Genomic_DNA"/>
</dbReference>
<dbReference type="GO" id="GO:0016787">
    <property type="term" value="F:hydrolase activity"/>
    <property type="evidence" value="ECO:0007669"/>
    <property type="project" value="UniProtKB-KW"/>
</dbReference>
<dbReference type="InterPro" id="IPR051540">
    <property type="entry name" value="S-2-haloacid_dehalogenase"/>
</dbReference>
<feature type="region of interest" description="Disordered" evidence="2">
    <location>
        <begin position="27"/>
        <end position="48"/>
    </location>
</feature>
<dbReference type="KEGG" id="daa:AKL17_1055"/>
<keyword evidence="1 3" id="KW-0378">Hydrolase</keyword>
<dbReference type="NCBIfam" id="TIGR01549">
    <property type="entry name" value="HAD-SF-IA-v1"/>
    <property type="match status" value="1"/>
</dbReference>
<dbReference type="Pfam" id="PF00702">
    <property type="entry name" value="Hydrolase"/>
    <property type="match status" value="1"/>
</dbReference>
<evidence type="ECO:0000313" key="3">
    <source>
        <dbReference type="EMBL" id="AMY68314.1"/>
    </source>
</evidence>
<evidence type="ECO:0000256" key="1">
    <source>
        <dbReference type="ARBA" id="ARBA00022801"/>
    </source>
</evidence>
<dbReference type="Proteomes" id="UP000076128">
    <property type="component" value="Chromosome"/>
</dbReference>
<organism evidence="3 4">
    <name type="scientific">Frigidibacter mobilis</name>
    <dbReference type="NCBI Taxonomy" id="1335048"/>
    <lineage>
        <taxon>Bacteria</taxon>
        <taxon>Pseudomonadati</taxon>
        <taxon>Pseudomonadota</taxon>
        <taxon>Alphaproteobacteria</taxon>
        <taxon>Rhodobacterales</taxon>
        <taxon>Paracoccaceae</taxon>
        <taxon>Frigidibacter</taxon>
    </lineage>
</organism>
<dbReference type="SFLD" id="SFLDS00003">
    <property type="entry name" value="Haloacid_Dehalogenase"/>
    <property type="match status" value="1"/>
</dbReference>
<dbReference type="InterPro" id="IPR036412">
    <property type="entry name" value="HAD-like_sf"/>
</dbReference>
<dbReference type="STRING" id="1335048.AKL17_1055"/>
<dbReference type="SUPFAM" id="SSF56784">
    <property type="entry name" value="HAD-like"/>
    <property type="match status" value="1"/>
</dbReference>
<protein>
    <submittedName>
        <fullName evidence="3">HAD superfamily hydrolase</fullName>
    </submittedName>
</protein>
<dbReference type="AlphaFoldDB" id="A0A159Z2I7"/>
<dbReference type="RefSeq" id="WP_066811217.1">
    <property type="nucleotide sequence ID" value="NZ_CP012661.1"/>
</dbReference>
<dbReference type="InterPro" id="IPR023214">
    <property type="entry name" value="HAD_sf"/>
</dbReference>
<dbReference type="PANTHER" id="PTHR43316:SF3">
    <property type="entry name" value="HALOACID DEHALOGENASE, TYPE II (AFU_ORTHOLOGUE AFUA_2G07750)-RELATED"/>
    <property type="match status" value="1"/>
</dbReference>
<sequence>MMALRAISIVMVGLALTCILSRRRTAARRPTSKRSDESAADAPLPPPTTILVEPDDLRGIRVVAFDAFGTLVRITDRRNLWREIGQRANRRVDARCVPGTLEEHVAACGVRWEPRWAAELEAELQSIELFADTLEALAELREAGYRLAVVSNLATPYVQPLRTALGSRFDAEIYSCEVGAAKPQPAIYAALCAALDIAPREILMVGDRHVSDVEGAQRFGIRALHVVRGGDTALANSISSPRDVSRLLPGRTSEQP</sequence>
<keyword evidence="4" id="KW-1185">Reference proteome</keyword>
<reference evidence="3 4" key="1">
    <citation type="submission" date="2015-09" db="EMBL/GenBank/DDBJ databases">
        <title>Complete genome sequence of Defluviimonas alba cai42t isolated from an oilfield in Xinjiang.</title>
        <authorList>
            <person name="Geng S."/>
            <person name="Pan X."/>
            <person name="Wu X."/>
        </authorList>
    </citation>
    <scope>NUCLEOTIDE SEQUENCE [LARGE SCALE GENOMIC DNA]</scope>
    <source>
        <strain evidence="4">cai42</strain>
    </source>
</reference>
<name>A0A159Z2I7_9RHOB</name>
<proteinExistence type="predicted"/>
<dbReference type="SFLD" id="SFLDG01129">
    <property type="entry name" value="C1.5:_HAD__Beta-PGM__Phosphata"/>
    <property type="match status" value="1"/>
</dbReference>
<accession>A0A159Z2I7</accession>
<evidence type="ECO:0000313" key="4">
    <source>
        <dbReference type="Proteomes" id="UP000076128"/>
    </source>
</evidence>
<dbReference type="NCBIfam" id="TIGR01509">
    <property type="entry name" value="HAD-SF-IA-v3"/>
    <property type="match status" value="1"/>
</dbReference>
<evidence type="ECO:0000256" key="2">
    <source>
        <dbReference type="SAM" id="MobiDB-lite"/>
    </source>
</evidence>
<dbReference type="Gene3D" id="3.40.50.1000">
    <property type="entry name" value="HAD superfamily/HAD-like"/>
    <property type="match status" value="1"/>
</dbReference>